<dbReference type="RefSeq" id="WP_377098444.1">
    <property type="nucleotide sequence ID" value="NZ_JBHTHU010000005.1"/>
</dbReference>
<keyword evidence="2" id="KW-1185">Reference proteome</keyword>
<evidence type="ECO:0000313" key="2">
    <source>
        <dbReference type="Proteomes" id="UP001596958"/>
    </source>
</evidence>
<evidence type="ECO:0000313" key="1">
    <source>
        <dbReference type="EMBL" id="MFD0749785.1"/>
    </source>
</evidence>
<comment type="caution">
    <text evidence="1">The sequence shown here is derived from an EMBL/GenBank/DDBJ whole genome shotgun (WGS) entry which is preliminary data.</text>
</comment>
<dbReference type="Proteomes" id="UP001596958">
    <property type="component" value="Unassembled WGS sequence"/>
</dbReference>
<proteinExistence type="predicted"/>
<protein>
    <submittedName>
        <fullName evidence="1">Uncharacterized protein</fullName>
    </submittedName>
</protein>
<dbReference type="EMBL" id="JBHTHU010000005">
    <property type="protein sequence ID" value="MFD0749785.1"/>
    <property type="molecule type" value="Genomic_DNA"/>
</dbReference>
<reference evidence="2" key="1">
    <citation type="journal article" date="2019" name="Int. J. Syst. Evol. Microbiol.">
        <title>The Global Catalogue of Microorganisms (GCM) 10K type strain sequencing project: providing services to taxonomists for standard genome sequencing and annotation.</title>
        <authorList>
            <consortium name="The Broad Institute Genomics Platform"/>
            <consortium name="The Broad Institute Genome Sequencing Center for Infectious Disease"/>
            <person name="Wu L."/>
            <person name="Ma J."/>
        </authorList>
    </citation>
    <scope>NUCLEOTIDE SEQUENCE [LARGE SCALE GENOMIC DNA]</scope>
    <source>
        <strain evidence="2">CCUG 63418</strain>
    </source>
</reference>
<name>A0ABW2YV85_9SPHI</name>
<sequence length="162" mass="18569">MEVPKNWKRVDVKGIDSFVGRIDIDSAKSIGFNMGWYCDNLEEGKFTDYYNIDFGNVYIPDTSKKRATDNTTYWKYFGKADRATIAKVKRQVSVYTNIDQYRAKIVTPKVTGIGITGVYIDSLWKAGDSPEGFVLCGENLTFKQQRQLLSAIKTLRFYQKSK</sequence>
<organism evidence="1 2">
    <name type="scientific">Mucilaginibacter calamicampi</name>
    <dbReference type="NCBI Taxonomy" id="1302352"/>
    <lineage>
        <taxon>Bacteria</taxon>
        <taxon>Pseudomonadati</taxon>
        <taxon>Bacteroidota</taxon>
        <taxon>Sphingobacteriia</taxon>
        <taxon>Sphingobacteriales</taxon>
        <taxon>Sphingobacteriaceae</taxon>
        <taxon>Mucilaginibacter</taxon>
    </lineage>
</organism>
<gene>
    <name evidence="1" type="ORF">ACFQZS_06505</name>
</gene>
<accession>A0ABW2YV85</accession>